<dbReference type="Proteomes" id="UP001432146">
    <property type="component" value="Unassembled WGS sequence"/>
</dbReference>
<proteinExistence type="predicted"/>
<evidence type="ECO:0000313" key="2">
    <source>
        <dbReference type="Proteomes" id="UP001432146"/>
    </source>
</evidence>
<keyword evidence="2" id="KW-1185">Reference proteome</keyword>
<reference evidence="1 2" key="1">
    <citation type="submission" date="2024-05" db="EMBL/GenBank/DDBJ databases">
        <title>The nuclear and mitochondrial genome assemblies of Tetragonisca angustula (Apidae: Meliponini), a tiny yet remarkable pollinator in the Neotropics.</title>
        <authorList>
            <person name="Ferrari R."/>
            <person name="Ricardo P.C."/>
            <person name="Dias F.C."/>
            <person name="Araujo N.S."/>
            <person name="Soares D.O."/>
            <person name="Zhou Q.-S."/>
            <person name="Zhu C.-D."/>
            <person name="Coutinho L."/>
            <person name="Airas M.C."/>
            <person name="Batista T.M."/>
        </authorList>
    </citation>
    <scope>NUCLEOTIDE SEQUENCE [LARGE SCALE GENOMIC DNA]</scope>
    <source>
        <strain evidence="1">ASF017062</strain>
        <tissue evidence="1">Abdomen</tissue>
    </source>
</reference>
<organism evidence="1 2">
    <name type="scientific">Tetragonisca angustula</name>
    <dbReference type="NCBI Taxonomy" id="166442"/>
    <lineage>
        <taxon>Eukaryota</taxon>
        <taxon>Metazoa</taxon>
        <taxon>Ecdysozoa</taxon>
        <taxon>Arthropoda</taxon>
        <taxon>Hexapoda</taxon>
        <taxon>Insecta</taxon>
        <taxon>Pterygota</taxon>
        <taxon>Neoptera</taxon>
        <taxon>Endopterygota</taxon>
        <taxon>Hymenoptera</taxon>
        <taxon>Apocrita</taxon>
        <taxon>Aculeata</taxon>
        <taxon>Apoidea</taxon>
        <taxon>Anthophila</taxon>
        <taxon>Apidae</taxon>
        <taxon>Tetragonisca</taxon>
    </lineage>
</organism>
<name>A0AAW1A5L8_9HYME</name>
<evidence type="ECO:0000313" key="1">
    <source>
        <dbReference type="EMBL" id="KAK9304301.1"/>
    </source>
</evidence>
<dbReference type="EMBL" id="JAWNGG020000064">
    <property type="protein sequence ID" value="KAK9304301.1"/>
    <property type="molecule type" value="Genomic_DNA"/>
</dbReference>
<protein>
    <submittedName>
        <fullName evidence="1">Uncharacterized protein</fullName>
    </submittedName>
</protein>
<gene>
    <name evidence="1" type="ORF">QLX08_004291</name>
</gene>
<accession>A0AAW1A5L8</accession>
<comment type="caution">
    <text evidence="1">The sequence shown here is derived from an EMBL/GenBank/DDBJ whole genome shotgun (WGS) entry which is preliminary data.</text>
</comment>
<dbReference type="AlphaFoldDB" id="A0AAW1A5L8"/>
<sequence length="238" mass="28106">MRRARIGLKRRLYIYDVLCKSILSYGIEIWGWKERPEIERMSGRMCKMAMGLNRNTPDYIWRMEAGREKVETEARRRAGNYLVSTAKMEKERLPKVCLREELRNWKNGRPSSWMSELEAAMKEVGDGEILGLLEGEEGWNSLETKLKEGWETRRNQITQRDWCKINRSRYCPDYKDLKTGLRRTTGKTRKQVGRIRSNGRECDVETSGEQETKVLRRRIVGCAVQARKIWIMRGPVRE</sequence>